<protein>
    <submittedName>
        <fullName evidence="1">Uncharacterized protein</fullName>
    </submittedName>
</protein>
<organism evidence="1">
    <name type="scientific">marine metagenome</name>
    <dbReference type="NCBI Taxonomy" id="408172"/>
    <lineage>
        <taxon>unclassified sequences</taxon>
        <taxon>metagenomes</taxon>
        <taxon>ecological metagenomes</taxon>
    </lineage>
</organism>
<evidence type="ECO:0000313" key="1">
    <source>
        <dbReference type="EMBL" id="SVE46627.1"/>
    </source>
</evidence>
<name>A0A383DQ37_9ZZZZ</name>
<gene>
    <name evidence="1" type="ORF">METZ01_LOCUS499481</name>
</gene>
<dbReference type="AlphaFoldDB" id="A0A383DQ37"/>
<sequence>MLNKLVAAEVAFRNETLTKQRMQV</sequence>
<dbReference type="EMBL" id="UINC01219244">
    <property type="protein sequence ID" value="SVE46627.1"/>
    <property type="molecule type" value="Genomic_DNA"/>
</dbReference>
<reference evidence="1" key="1">
    <citation type="submission" date="2018-05" db="EMBL/GenBank/DDBJ databases">
        <authorList>
            <person name="Lanie J.A."/>
            <person name="Ng W.-L."/>
            <person name="Kazmierczak K.M."/>
            <person name="Andrzejewski T.M."/>
            <person name="Davidsen T.M."/>
            <person name="Wayne K.J."/>
            <person name="Tettelin H."/>
            <person name="Glass J.I."/>
            <person name="Rusch D."/>
            <person name="Podicherti R."/>
            <person name="Tsui H.-C.T."/>
            <person name="Winkler M.E."/>
        </authorList>
    </citation>
    <scope>NUCLEOTIDE SEQUENCE</scope>
</reference>
<accession>A0A383DQ37</accession>
<proteinExistence type="predicted"/>